<protein>
    <submittedName>
        <fullName evidence="7">ABC transporter substrate-binding protein</fullName>
    </submittedName>
</protein>
<feature type="signal peptide" evidence="5">
    <location>
        <begin position="1"/>
        <end position="23"/>
    </location>
</feature>
<feature type="chain" id="PRO_5044215865" evidence="5">
    <location>
        <begin position="24"/>
        <end position="549"/>
    </location>
</feature>
<comment type="subcellular location">
    <subcellularLocation>
        <location evidence="1">Cell membrane</location>
        <topology evidence="1">Lipid-anchor</topology>
    </subcellularLocation>
</comment>
<dbReference type="GO" id="GO:0043190">
    <property type="term" value="C:ATP-binding cassette (ABC) transporter complex"/>
    <property type="evidence" value="ECO:0007669"/>
    <property type="project" value="InterPro"/>
</dbReference>
<dbReference type="Gene3D" id="3.90.76.10">
    <property type="entry name" value="Dipeptide-binding Protein, Domain 1"/>
    <property type="match status" value="1"/>
</dbReference>
<dbReference type="GO" id="GO:1904680">
    <property type="term" value="F:peptide transmembrane transporter activity"/>
    <property type="evidence" value="ECO:0007669"/>
    <property type="project" value="TreeGrafter"/>
</dbReference>
<dbReference type="InterPro" id="IPR000914">
    <property type="entry name" value="SBP_5_dom"/>
</dbReference>
<dbReference type="GO" id="GO:0042597">
    <property type="term" value="C:periplasmic space"/>
    <property type="evidence" value="ECO:0007669"/>
    <property type="project" value="UniProtKB-ARBA"/>
</dbReference>
<dbReference type="Gene3D" id="3.40.190.10">
    <property type="entry name" value="Periplasmic binding protein-like II"/>
    <property type="match status" value="1"/>
</dbReference>
<dbReference type="InterPro" id="IPR023765">
    <property type="entry name" value="SBP_5_CS"/>
</dbReference>
<evidence type="ECO:0000256" key="1">
    <source>
        <dbReference type="ARBA" id="ARBA00004193"/>
    </source>
</evidence>
<evidence type="ECO:0000259" key="6">
    <source>
        <dbReference type="Pfam" id="PF00496"/>
    </source>
</evidence>
<dbReference type="SUPFAM" id="SSF53850">
    <property type="entry name" value="Periplasmic binding protein-like II"/>
    <property type="match status" value="1"/>
</dbReference>
<gene>
    <name evidence="7" type="ORF">AB4Y30_16545</name>
</gene>
<dbReference type="AlphaFoldDB" id="A0AB39HQL2"/>
<dbReference type="Pfam" id="PF00496">
    <property type="entry name" value="SBP_bac_5"/>
    <property type="match status" value="1"/>
</dbReference>
<dbReference type="EMBL" id="CP162599">
    <property type="protein sequence ID" value="XDK32594.1"/>
    <property type="molecule type" value="Genomic_DNA"/>
</dbReference>
<evidence type="ECO:0000256" key="5">
    <source>
        <dbReference type="SAM" id="SignalP"/>
    </source>
</evidence>
<keyword evidence="3 5" id="KW-0732">Signal</keyword>
<dbReference type="Gene3D" id="3.10.105.10">
    <property type="entry name" value="Dipeptide-binding Protein, Domain 3"/>
    <property type="match status" value="1"/>
</dbReference>
<proteinExistence type="inferred from homology"/>
<dbReference type="GO" id="GO:0015833">
    <property type="term" value="P:peptide transport"/>
    <property type="evidence" value="ECO:0007669"/>
    <property type="project" value="TreeGrafter"/>
</dbReference>
<evidence type="ECO:0000256" key="2">
    <source>
        <dbReference type="ARBA" id="ARBA00005695"/>
    </source>
</evidence>
<dbReference type="InterPro" id="IPR030678">
    <property type="entry name" value="Peptide/Ni-bd"/>
</dbReference>
<dbReference type="PROSITE" id="PS51257">
    <property type="entry name" value="PROKAR_LIPOPROTEIN"/>
    <property type="match status" value="1"/>
</dbReference>
<dbReference type="InterPro" id="IPR039424">
    <property type="entry name" value="SBP_5"/>
</dbReference>
<sequence length="549" mass="61096">MKQKRLGLLFFILMLVFALVACSSNDDTTSNEGSNNDTETDDSTDTDDGEEEEATSDGEFAGGTLRIALDAQPPNLDWPTTPATSARDGARLVFETLVTTDEEYKAVPMLAENIDISEDGKTYTFKLREGVKFHNGKEMTSEDVVASMERWLEKSTITGTIFIDATWTATDDYTVVLELQEPSSLTLDTMASAKMGAAIMPKEIIDGAGDEFITDEYIGTGPYVFTEWRQDQYIHFTRYEDYQPVEEEPSGLSGKRIAHFDEIFYYVVPDSSTRLAGLQTGEYDLAYGLPYDVYDQVQNDPNIEAFLTPSSNAFLHFNKSGDIASNQSFRQAVNTALDVDEIMYAAHPNDDLFWVDCGYMDINIKNWASSAGCDENFNLKDPEKAKEYLEEAGYNGEEFKIMLTRDYANYYTAGIVIQEQLKNVGINAVVDVVDWPTFNDKMQSKLDEWDALVIGSSTVSTPPQLLYLSPTFGGGLEDEKVAEMMKALETSASIEEGQQIWDELQEYAVTEVVPVVNLGGVNSLFGLSNKLEGITAFTGLVLWNAKFTE</sequence>
<comment type="similarity">
    <text evidence="2">Belongs to the bacterial solute-binding protein 5 family.</text>
</comment>
<feature type="domain" description="Solute-binding protein family 5" evidence="6">
    <location>
        <begin position="106"/>
        <end position="464"/>
    </location>
</feature>
<reference evidence="7" key="1">
    <citation type="submission" date="2024-07" db="EMBL/GenBank/DDBJ databases">
        <title>Halotolerant mesophilic bacterium Ornithinibacillus sp. 4-3, sp. nov., isolated from soil.</title>
        <authorList>
            <person name="Sidarenka A.V."/>
            <person name="Guliayeva D.E."/>
            <person name="Leanovich S.I."/>
            <person name="Hileuskaya K.S."/>
            <person name="Akhremchuk A.E."/>
            <person name="Sikolenko M.A."/>
            <person name="Valentovich L.N."/>
        </authorList>
    </citation>
    <scope>NUCLEOTIDE SEQUENCE</scope>
    <source>
        <strain evidence="7">4-3</strain>
    </source>
</reference>
<dbReference type="PROSITE" id="PS01040">
    <property type="entry name" value="SBP_BACTERIAL_5"/>
    <property type="match status" value="1"/>
</dbReference>
<dbReference type="PANTHER" id="PTHR30290:SF38">
    <property type="entry name" value="D,D-DIPEPTIDE-BINDING PERIPLASMIC PROTEIN DDPA-RELATED"/>
    <property type="match status" value="1"/>
</dbReference>
<dbReference type="RefSeq" id="WP_368653282.1">
    <property type="nucleotide sequence ID" value="NZ_CP162599.1"/>
</dbReference>
<feature type="region of interest" description="Disordered" evidence="4">
    <location>
        <begin position="26"/>
        <end position="62"/>
    </location>
</feature>
<feature type="compositionally biased region" description="Acidic residues" evidence="4">
    <location>
        <begin position="38"/>
        <end position="56"/>
    </location>
</feature>
<dbReference type="CDD" id="cd08502">
    <property type="entry name" value="PBP2_NikA_DppA_OppA_like_16"/>
    <property type="match status" value="1"/>
</dbReference>
<name>A0AB39HQL2_9BACI</name>
<accession>A0AB39HQL2</accession>
<dbReference type="PIRSF" id="PIRSF002741">
    <property type="entry name" value="MppA"/>
    <property type="match status" value="1"/>
</dbReference>
<evidence type="ECO:0000256" key="3">
    <source>
        <dbReference type="ARBA" id="ARBA00022729"/>
    </source>
</evidence>
<organism evidence="7">
    <name type="scientific">Ornithinibacillus sp. 4-3</name>
    <dbReference type="NCBI Taxonomy" id="3231488"/>
    <lineage>
        <taxon>Bacteria</taxon>
        <taxon>Bacillati</taxon>
        <taxon>Bacillota</taxon>
        <taxon>Bacilli</taxon>
        <taxon>Bacillales</taxon>
        <taxon>Bacillaceae</taxon>
        <taxon>Ornithinibacillus</taxon>
    </lineage>
</organism>
<feature type="compositionally biased region" description="Polar residues" evidence="4">
    <location>
        <begin position="26"/>
        <end position="36"/>
    </location>
</feature>
<evidence type="ECO:0000313" key="7">
    <source>
        <dbReference type="EMBL" id="XDK32594.1"/>
    </source>
</evidence>
<evidence type="ECO:0000256" key="4">
    <source>
        <dbReference type="SAM" id="MobiDB-lite"/>
    </source>
</evidence>
<dbReference type="PANTHER" id="PTHR30290">
    <property type="entry name" value="PERIPLASMIC BINDING COMPONENT OF ABC TRANSPORTER"/>
    <property type="match status" value="1"/>
</dbReference>